<name>A0A645CPR7_9ZZZZ</name>
<evidence type="ECO:0000313" key="1">
    <source>
        <dbReference type="EMBL" id="MPM79090.1"/>
    </source>
</evidence>
<sequence length="123" mass="13700">MVNLIWATCGKSWGFRFLLNGGYSDPLLAYERAFADLQSQRAACRRLDEQVALRFPDPLNRRDEAGRVIPHDFVVMGPLADKINSVNDGLREIWPLVAEVYDQVWDAASAPSMAAVSMAVDSD</sequence>
<organism evidence="1">
    <name type="scientific">bioreactor metagenome</name>
    <dbReference type="NCBI Taxonomy" id="1076179"/>
    <lineage>
        <taxon>unclassified sequences</taxon>
        <taxon>metagenomes</taxon>
        <taxon>ecological metagenomes</taxon>
    </lineage>
</organism>
<dbReference type="AlphaFoldDB" id="A0A645CPR7"/>
<gene>
    <name evidence="1" type="ORF">SDC9_126121</name>
</gene>
<dbReference type="EMBL" id="VSSQ01029106">
    <property type="protein sequence ID" value="MPM79090.1"/>
    <property type="molecule type" value="Genomic_DNA"/>
</dbReference>
<comment type="caution">
    <text evidence="1">The sequence shown here is derived from an EMBL/GenBank/DDBJ whole genome shotgun (WGS) entry which is preliminary data.</text>
</comment>
<reference evidence="1" key="1">
    <citation type="submission" date="2019-08" db="EMBL/GenBank/DDBJ databases">
        <authorList>
            <person name="Kucharzyk K."/>
            <person name="Murdoch R.W."/>
            <person name="Higgins S."/>
            <person name="Loffler F."/>
        </authorList>
    </citation>
    <scope>NUCLEOTIDE SEQUENCE</scope>
</reference>
<accession>A0A645CPR7</accession>
<proteinExistence type="predicted"/>
<protein>
    <submittedName>
        <fullName evidence="1">Uncharacterized protein</fullName>
    </submittedName>
</protein>